<comment type="function">
    <text evidence="1 17 18">Cell wall formation. Catalyzes the addition of glutamate to the nucleotide precursor UDP-N-acetylmuramoyl-L-alanine (UMA).</text>
</comment>
<keyword evidence="7 17" id="KW-0963">Cytoplasm</keyword>
<evidence type="ECO:0000256" key="10">
    <source>
        <dbReference type="ARBA" id="ARBA00022840"/>
    </source>
</evidence>
<dbReference type="HAMAP" id="MF_00639">
    <property type="entry name" value="MurD"/>
    <property type="match status" value="1"/>
</dbReference>
<dbReference type="SUPFAM" id="SSF51984">
    <property type="entry name" value="MurCD N-terminal domain"/>
    <property type="match status" value="1"/>
</dbReference>
<dbReference type="InterPro" id="IPR004101">
    <property type="entry name" value="Mur_ligase_C"/>
</dbReference>
<keyword evidence="12 17" id="KW-0573">Peptidoglycan synthesis</keyword>
<reference evidence="21" key="2">
    <citation type="journal article" date="2021" name="PeerJ">
        <title>Extensive microbial diversity within the chicken gut microbiome revealed by metagenomics and culture.</title>
        <authorList>
            <person name="Gilroy R."/>
            <person name="Ravi A."/>
            <person name="Getino M."/>
            <person name="Pursley I."/>
            <person name="Horton D.L."/>
            <person name="Alikhan N.F."/>
            <person name="Baker D."/>
            <person name="Gharbi K."/>
            <person name="Hall N."/>
            <person name="Watson M."/>
            <person name="Adriaenssens E.M."/>
            <person name="Foster-Nyarko E."/>
            <person name="Jarju S."/>
            <person name="Secka A."/>
            <person name="Antonio M."/>
            <person name="Oren A."/>
            <person name="Chaudhuri R.R."/>
            <person name="La Ragione R."/>
            <person name="Hildebrand F."/>
            <person name="Pallen M.J."/>
        </authorList>
    </citation>
    <scope>NUCLEOTIDE SEQUENCE</scope>
    <source>
        <strain evidence="21">CHK195-4489</strain>
    </source>
</reference>
<feature type="domain" description="Mur ligase central" evidence="20">
    <location>
        <begin position="127"/>
        <end position="318"/>
    </location>
</feature>
<dbReference type="AlphaFoldDB" id="A0A9D1I781"/>
<dbReference type="GO" id="GO:0005524">
    <property type="term" value="F:ATP binding"/>
    <property type="evidence" value="ECO:0007669"/>
    <property type="project" value="UniProtKB-UniRule"/>
</dbReference>
<evidence type="ECO:0000259" key="20">
    <source>
        <dbReference type="Pfam" id="PF08245"/>
    </source>
</evidence>
<evidence type="ECO:0000256" key="4">
    <source>
        <dbReference type="ARBA" id="ARBA00010416"/>
    </source>
</evidence>
<evidence type="ECO:0000256" key="12">
    <source>
        <dbReference type="ARBA" id="ARBA00022984"/>
    </source>
</evidence>
<keyword evidence="17 18" id="KW-0132">Cell division</keyword>
<feature type="binding site" evidence="17">
    <location>
        <begin position="129"/>
        <end position="135"/>
    </location>
    <ligand>
        <name>ATP</name>
        <dbReference type="ChEBI" id="CHEBI:30616"/>
    </ligand>
</feature>
<dbReference type="GO" id="GO:0008360">
    <property type="term" value="P:regulation of cell shape"/>
    <property type="evidence" value="ECO:0007669"/>
    <property type="project" value="UniProtKB-KW"/>
</dbReference>
<comment type="pathway">
    <text evidence="3 17 18">Cell wall biogenesis; peptidoglycan biosynthesis.</text>
</comment>
<evidence type="ECO:0000313" key="22">
    <source>
        <dbReference type="Proteomes" id="UP000824089"/>
    </source>
</evidence>
<keyword evidence="10 17" id="KW-0067">ATP-binding</keyword>
<evidence type="ECO:0000313" key="21">
    <source>
        <dbReference type="EMBL" id="HIU29449.1"/>
    </source>
</evidence>
<dbReference type="Gene3D" id="3.90.190.20">
    <property type="entry name" value="Mur ligase, C-terminal domain"/>
    <property type="match status" value="1"/>
</dbReference>
<proteinExistence type="inferred from homology"/>
<evidence type="ECO:0000256" key="8">
    <source>
        <dbReference type="ARBA" id="ARBA00022598"/>
    </source>
</evidence>
<comment type="subcellular location">
    <subcellularLocation>
        <location evidence="2 17 18">Cytoplasm</location>
    </subcellularLocation>
</comment>
<evidence type="ECO:0000256" key="11">
    <source>
        <dbReference type="ARBA" id="ARBA00022960"/>
    </source>
</evidence>
<evidence type="ECO:0000256" key="2">
    <source>
        <dbReference type="ARBA" id="ARBA00004496"/>
    </source>
</evidence>
<dbReference type="Gene3D" id="3.40.50.720">
    <property type="entry name" value="NAD(P)-binding Rossmann-like Domain"/>
    <property type="match status" value="1"/>
</dbReference>
<dbReference type="Proteomes" id="UP000824089">
    <property type="component" value="Unassembled WGS sequence"/>
</dbReference>
<dbReference type="SUPFAM" id="SSF53623">
    <property type="entry name" value="MurD-like peptide ligases, catalytic domain"/>
    <property type="match status" value="1"/>
</dbReference>
<dbReference type="GO" id="GO:0071555">
    <property type="term" value="P:cell wall organization"/>
    <property type="evidence" value="ECO:0007669"/>
    <property type="project" value="UniProtKB-KW"/>
</dbReference>
<keyword evidence="9 17" id="KW-0547">Nucleotide-binding</keyword>
<dbReference type="InterPro" id="IPR013221">
    <property type="entry name" value="Mur_ligase_cen"/>
</dbReference>
<evidence type="ECO:0000256" key="1">
    <source>
        <dbReference type="ARBA" id="ARBA00002734"/>
    </source>
</evidence>
<dbReference type="Pfam" id="PF02875">
    <property type="entry name" value="Mur_ligase_C"/>
    <property type="match status" value="1"/>
</dbReference>
<comment type="catalytic activity">
    <reaction evidence="16 17 18">
        <text>UDP-N-acetyl-alpha-D-muramoyl-L-alanine + D-glutamate + ATP = UDP-N-acetyl-alpha-D-muramoyl-L-alanyl-D-glutamate + ADP + phosphate + H(+)</text>
        <dbReference type="Rhea" id="RHEA:16429"/>
        <dbReference type="ChEBI" id="CHEBI:15378"/>
        <dbReference type="ChEBI" id="CHEBI:29986"/>
        <dbReference type="ChEBI" id="CHEBI:30616"/>
        <dbReference type="ChEBI" id="CHEBI:43474"/>
        <dbReference type="ChEBI" id="CHEBI:83898"/>
        <dbReference type="ChEBI" id="CHEBI:83900"/>
        <dbReference type="ChEBI" id="CHEBI:456216"/>
        <dbReference type="EC" id="6.3.2.9"/>
    </reaction>
</comment>
<evidence type="ECO:0000256" key="16">
    <source>
        <dbReference type="ARBA" id="ARBA00047632"/>
    </source>
</evidence>
<dbReference type="EMBL" id="DVMM01000082">
    <property type="protein sequence ID" value="HIU29449.1"/>
    <property type="molecule type" value="Genomic_DNA"/>
</dbReference>
<dbReference type="NCBIfam" id="TIGR01087">
    <property type="entry name" value="murD"/>
    <property type="match status" value="1"/>
</dbReference>
<dbReference type="GO" id="GO:0051301">
    <property type="term" value="P:cell division"/>
    <property type="evidence" value="ECO:0007669"/>
    <property type="project" value="UniProtKB-KW"/>
</dbReference>
<feature type="domain" description="Mur ligase C-terminal" evidence="19">
    <location>
        <begin position="339"/>
        <end position="457"/>
    </location>
</feature>
<accession>A0A9D1I781</accession>
<dbReference type="GO" id="GO:0005737">
    <property type="term" value="C:cytoplasm"/>
    <property type="evidence" value="ECO:0007669"/>
    <property type="project" value="UniProtKB-SubCell"/>
</dbReference>
<protein>
    <recommendedName>
        <fullName evidence="6 17">UDP-N-acetylmuramoylalanine--D-glutamate ligase</fullName>
        <ecNumber evidence="5 17">6.3.2.9</ecNumber>
    </recommendedName>
    <alternativeName>
        <fullName evidence="15 17">D-glutamic acid-adding enzyme</fullName>
    </alternativeName>
    <alternativeName>
        <fullName evidence="14 17">UDP-N-acetylmuramoyl-L-alanyl-D-glutamate synthetase</fullName>
    </alternativeName>
</protein>
<keyword evidence="13 17" id="KW-0961">Cell wall biogenesis/degradation</keyword>
<reference evidence="21" key="1">
    <citation type="submission" date="2020-10" db="EMBL/GenBank/DDBJ databases">
        <authorList>
            <person name="Gilroy R."/>
        </authorList>
    </citation>
    <scope>NUCLEOTIDE SEQUENCE</scope>
    <source>
        <strain evidence="21">CHK195-4489</strain>
    </source>
</reference>
<comment type="similarity">
    <text evidence="4 17">Belongs to the MurCDEF family.</text>
</comment>
<dbReference type="InterPro" id="IPR036565">
    <property type="entry name" value="Mur-like_cat_sf"/>
</dbReference>
<evidence type="ECO:0000256" key="6">
    <source>
        <dbReference type="ARBA" id="ARBA00015655"/>
    </source>
</evidence>
<dbReference type="PANTHER" id="PTHR43692:SF1">
    <property type="entry name" value="UDP-N-ACETYLMURAMOYLALANINE--D-GLUTAMATE LIGASE"/>
    <property type="match status" value="1"/>
</dbReference>
<comment type="caution">
    <text evidence="21">The sequence shown here is derived from an EMBL/GenBank/DDBJ whole genome shotgun (WGS) entry which is preliminary data.</text>
</comment>
<evidence type="ECO:0000256" key="7">
    <source>
        <dbReference type="ARBA" id="ARBA00022490"/>
    </source>
</evidence>
<dbReference type="PANTHER" id="PTHR43692">
    <property type="entry name" value="UDP-N-ACETYLMURAMOYLALANINE--D-GLUTAMATE LIGASE"/>
    <property type="match status" value="1"/>
</dbReference>
<gene>
    <name evidence="17" type="primary">murD</name>
    <name evidence="21" type="ORF">IAD50_04030</name>
</gene>
<dbReference type="EC" id="6.3.2.9" evidence="5 17"/>
<evidence type="ECO:0000256" key="17">
    <source>
        <dbReference type="HAMAP-Rule" id="MF_00639"/>
    </source>
</evidence>
<keyword evidence="8 17" id="KW-0436">Ligase</keyword>
<evidence type="ECO:0000256" key="5">
    <source>
        <dbReference type="ARBA" id="ARBA00012212"/>
    </source>
</evidence>
<evidence type="ECO:0000256" key="13">
    <source>
        <dbReference type="ARBA" id="ARBA00023316"/>
    </source>
</evidence>
<keyword evidence="11 17" id="KW-0133">Cell shape</keyword>
<evidence type="ECO:0000256" key="15">
    <source>
        <dbReference type="ARBA" id="ARBA00032324"/>
    </source>
</evidence>
<evidence type="ECO:0000259" key="19">
    <source>
        <dbReference type="Pfam" id="PF02875"/>
    </source>
</evidence>
<dbReference type="GO" id="GO:0008764">
    <property type="term" value="F:UDP-N-acetylmuramoylalanine-D-glutamate ligase activity"/>
    <property type="evidence" value="ECO:0007669"/>
    <property type="project" value="UniProtKB-UniRule"/>
</dbReference>
<dbReference type="Pfam" id="PF08245">
    <property type="entry name" value="Mur_ligase_M"/>
    <property type="match status" value="1"/>
</dbReference>
<evidence type="ECO:0000256" key="14">
    <source>
        <dbReference type="ARBA" id="ARBA00030398"/>
    </source>
</evidence>
<organism evidence="21 22">
    <name type="scientific">Candidatus Egerieisoma faecipullorum</name>
    <dbReference type="NCBI Taxonomy" id="2840963"/>
    <lineage>
        <taxon>Bacteria</taxon>
        <taxon>Bacillati</taxon>
        <taxon>Bacillota</taxon>
        <taxon>Clostridia</taxon>
        <taxon>Eubacteriales</taxon>
        <taxon>Clostridiaceae</taxon>
        <taxon>Clostridiaceae incertae sedis</taxon>
        <taxon>Candidatus Egerieisoma</taxon>
    </lineage>
</organism>
<dbReference type="InterPro" id="IPR005762">
    <property type="entry name" value="MurD"/>
</dbReference>
<name>A0A9D1I781_9CLOT</name>
<dbReference type="InterPro" id="IPR036615">
    <property type="entry name" value="Mur_ligase_C_dom_sf"/>
</dbReference>
<dbReference type="Gene3D" id="3.40.1190.10">
    <property type="entry name" value="Mur-like, catalytic domain"/>
    <property type="match status" value="1"/>
</dbReference>
<keyword evidence="17 18" id="KW-0131">Cell cycle</keyword>
<evidence type="ECO:0000256" key="3">
    <source>
        <dbReference type="ARBA" id="ARBA00004752"/>
    </source>
</evidence>
<sequence>MTNRTMHFMENPSSAKIAVIGLGISNVPLIRFLGRLGAKEITVYDRSENQQIRAKLDSLLAGGTICKAVTGEGYLDEIGEAGYDVIFRAPAIRPDLPQLARASENGALLTSEMELFFELCPCRIYGVTGSDGKTTTTTLIWKLLSTHYAGQRTKVWLGGNIGRPLIDHLSEIGPEDAVVLELSSFQLMTLRKSPNVAVITNITPNHLDIHKDYNEYIEAKKNIYLYQKAGDTVVLNFQNEATRKIADACLSEGRQVRLFSAYFNDKSAFDERAQGCGYLCGGELVFSSSLNSYSVNRRLLRVPGLFNAENLLTAIAACAGIVTQEDIESVASEFSGVEHRLEFVRELRGVKYYNSSIDSSPNRTIHTLSVFRENVVLIAGGKDKNIPYDALGPAICGKVKTLILVGPTSDKIEAAVRAADSSQKDMIKIYHFKNYADAVKCAYENSVPGDTVLLSPASTSFDLFRNFEERGDVFKSLVRALE</sequence>
<dbReference type="SUPFAM" id="SSF53244">
    <property type="entry name" value="MurD-like peptide ligases, peptide-binding domain"/>
    <property type="match status" value="1"/>
</dbReference>
<evidence type="ECO:0000256" key="18">
    <source>
        <dbReference type="RuleBase" id="RU003664"/>
    </source>
</evidence>
<evidence type="ECO:0000256" key="9">
    <source>
        <dbReference type="ARBA" id="ARBA00022741"/>
    </source>
</evidence>
<dbReference type="GO" id="GO:0009252">
    <property type="term" value="P:peptidoglycan biosynthetic process"/>
    <property type="evidence" value="ECO:0007669"/>
    <property type="project" value="UniProtKB-UniRule"/>
</dbReference>